<evidence type="ECO:0000313" key="2">
    <source>
        <dbReference type="Proteomes" id="UP000320386"/>
    </source>
</evidence>
<sequence length="156" mass="17383">MIEEAKQKIASCGIRCTHQRAIVYATLRESRAHPTAEEIYTTIMTRHPDLGVSMATVYNTLEALCDVGLARKHAGSGKTGSARYDAECKCHPHLRDRESGRIVDLPPDLASELFDALPQNMIERIREQTGFDVQRICFELVGSFKNGNADNHPTDI</sequence>
<dbReference type="PANTHER" id="PTHR33202:SF7">
    <property type="entry name" value="FERRIC UPTAKE REGULATION PROTEIN"/>
    <property type="match status" value="1"/>
</dbReference>
<dbReference type="SUPFAM" id="SSF46785">
    <property type="entry name" value="Winged helix' DNA-binding domain"/>
    <property type="match status" value="1"/>
</dbReference>
<dbReference type="KEGG" id="mcad:Pan265_22520"/>
<dbReference type="GO" id="GO:0003700">
    <property type="term" value="F:DNA-binding transcription factor activity"/>
    <property type="evidence" value="ECO:0007669"/>
    <property type="project" value="InterPro"/>
</dbReference>
<organism evidence="1 2">
    <name type="scientific">Mucisphaera calidilacus</name>
    <dbReference type="NCBI Taxonomy" id="2527982"/>
    <lineage>
        <taxon>Bacteria</taxon>
        <taxon>Pseudomonadati</taxon>
        <taxon>Planctomycetota</taxon>
        <taxon>Phycisphaerae</taxon>
        <taxon>Phycisphaerales</taxon>
        <taxon>Phycisphaeraceae</taxon>
        <taxon>Mucisphaera</taxon>
    </lineage>
</organism>
<gene>
    <name evidence="1" type="primary">perR</name>
    <name evidence="1" type="ORF">Pan265_22520</name>
</gene>
<dbReference type="InterPro" id="IPR036388">
    <property type="entry name" value="WH-like_DNA-bd_sf"/>
</dbReference>
<dbReference type="GO" id="GO:0008270">
    <property type="term" value="F:zinc ion binding"/>
    <property type="evidence" value="ECO:0007669"/>
    <property type="project" value="TreeGrafter"/>
</dbReference>
<dbReference type="PANTHER" id="PTHR33202">
    <property type="entry name" value="ZINC UPTAKE REGULATION PROTEIN"/>
    <property type="match status" value="1"/>
</dbReference>
<dbReference type="GO" id="GO:0000976">
    <property type="term" value="F:transcription cis-regulatory region binding"/>
    <property type="evidence" value="ECO:0007669"/>
    <property type="project" value="TreeGrafter"/>
</dbReference>
<evidence type="ECO:0000313" key="1">
    <source>
        <dbReference type="EMBL" id="QDU72387.1"/>
    </source>
</evidence>
<dbReference type="Pfam" id="PF01475">
    <property type="entry name" value="FUR"/>
    <property type="match status" value="1"/>
</dbReference>
<dbReference type="Gene3D" id="1.10.10.10">
    <property type="entry name" value="Winged helix-like DNA-binding domain superfamily/Winged helix DNA-binding domain"/>
    <property type="match status" value="1"/>
</dbReference>
<dbReference type="GO" id="GO:0045892">
    <property type="term" value="P:negative regulation of DNA-templated transcription"/>
    <property type="evidence" value="ECO:0007669"/>
    <property type="project" value="TreeGrafter"/>
</dbReference>
<accession>A0A518BZI0</accession>
<name>A0A518BZI0_9BACT</name>
<keyword evidence="2" id="KW-1185">Reference proteome</keyword>
<dbReference type="AlphaFoldDB" id="A0A518BZI0"/>
<dbReference type="GO" id="GO:1900376">
    <property type="term" value="P:regulation of secondary metabolite biosynthetic process"/>
    <property type="evidence" value="ECO:0007669"/>
    <property type="project" value="TreeGrafter"/>
</dbReference>
<protein>
    <submittedName>
        <fullName evidence="1">Peroxide-responsive repressor PerR</fullName>
    </submittedName>
</protein>
<reference evidence="1 2" key="1">
    <citation type="submission" date="2019-02" db="EMBL/GenBank/DDBJ databases">
        <title>Deep-cultivation of Planctomycetes and their phenomic and genomic characterization uncovers novel biology.</title>
        <authorList>
            <person name="Wiegand S."/>
            <person name="Jogler M."/>
            <person name="Boedeker C."/>
            <person name="Pinto D."/>
            <person name="Vollmers J."/>
            <person name="Rivas-Marin E."/>
            <person name="Kohn T."/>
            <person name="Peeters S.H."/>
            <person name="Heuer A."/>
            <person name="Rast P."/>
            <person name="Oberbeckmann S."/>
            <person name="Bunk B."/>
            <person name="Jeske O."/>
            <person name="Meyerdierks A."/>
            <person name="Storesund J.E."/>
            <person name="Kallscheuer N."/>
            <person name="Luecker S."/>
            <person name="Lage O.M."/>
            <person name="Pohl T."/>
            <person name="Merkel B.J."/>
            <person name="Hornburger P."/>
            <person name="Mueller R.-W."/>
            <person name="Bruemmer F."/>
            <person name="Labrenz M."/>
            <person name="Spormann A.M."/>
            <person name="Op den Camp H."/>
            <person name="Overmann J."/>
            <person name="Amann R."/>
            <person name="Jetten M.S.M."/>
            <person name="Mascher T."/>
            <person name="Medema M.H."/>
            <person name="Devos D.P."/>
            <person name="Kaster A.-K."/>
            <person name="Ovreas L."/>
            <person name="Rohde M."/>
            <person name="Galperin M.Y."/>
            <person name="Jogler C."/>
        </authorList>
    </citation>
    <scope>NUCLEOTIDE SEQUENCE [LARGE SCALE GENOMIC DNA]</scope>
    <source>
        <strain evidence="1 2">Pan265</strain>
    </source>
</reference>
<proteinExistence type="predicted"/>
<dbReference type="EMBL" id="CP036280">
    <property type="protein sequence ID" value="QDU72387.1"/>
    <property type="molecule type" value="Genomic_DNA"/>
</dbReference>
<dbReference type="Proteomes" id="UP000320386">
    <property type="component" value="Chromosome"/>
</dbReference>
<dbReference type="InterPro" id="IPR036390">
    <property type="entry name" value="WH_DNA-bd_sf"/>
</dbReference>
<dbReference type="CDD" id="cd07153">
    <property type="entry name" value="Fur_like"/>
    <property type="match status" value="1"/>
</dbReference>
<dbReference type="InterPro" id="IPR002481">
    <property type="entry name" value="FUR"/>
</dbReference>